<accession>A0AAN7WP96</accession>
<dbReference type="EMBL" id="JAUZQC010000025">
    <property type="protein sequence ID" value="KAK5848345.1"/>
    <property type="molecule type" value="Genomic_DNA"/>
</dbReference>
<evidence type="ECO:0000256" key="1">
    <source>
        <dbReference type="SAM" id="MobiDB-lite"/>
    </source>
</evidence>
<protein>
    <submittedName>
        <fullName evidence="2">Uncharacterized protein</fullName>
    </submittedName>
</protein>
<evidence type="ECO:0000313" key="2">
    <source>
        <dbReference type="EMBL" id="KAK5848345.1"/>
    </source>
</evidence>
<gene>
    <name evidence="2" type="ORF">PBY51_005969</name>
</gene>
<dbReference type="AlphaFoldDB" id="A0AAN7WP96"/>
<keyword evidence="3" id="KW-1185">Reference proteome</keyword>
<dbReference type="Proteomes" id="UP001346869">
    <property type="component" value="Unassembled WGS sequence"/>
</dbReference>
<reference evidence="2 3" key="1">
    <citation type="journal article" date="2023" name="Genes (Basel)">
        <title>Chromosome-Level Genome Assembly and Circadian Gene Repertoire of the Patagonia Blennie Eleginops maclovinus-The Closest Ancestral Proxy of Antarctic Cryonotothenioids.</title>
        <authorList>
            <person name="Cheng C.C."/>
            <person name="Rivera-Colon A.G."/>
            <person name="Minhas B.F."/>
            <person name="Wilson L."/>
            <person name="Rayamajhi N."/>
            <person name="Vargas-Chacoff L."/>
            <person name="Catchen J.M."/>
        </authorList>
    </citation>
    <scope>NUCLEOTIDE SEQUENCE [LARGE SCALE GENOMIC DNA]</scope>
    <source>
        <strain evidence="2">JMC-PN-2008</strain>
    </source>
</reference>
<reference evidence="2 3" key="2">
    <citation type="journal article" date="2023" name="Mol. Biol. Evol.">
        <title>Genomics of Secondarily Temperate Adaptation in the Only Non-Antarctic Icefish.</title>
        <authorList>
            <person name="Rivera-Colon A.G."/>
            <person name="Rayamajhi N."/>
            <person name="Minhas B.F."/>
            <person name="Madrigal G."/>
            <person name="Bilyk K.T."/>
            <person name="Yoon V."/>
            <person name="Hune M."/>
            <person name="Gregory S."/>
            <person name="Cheng C.H.C."/>
            <person name="Catchen J.M."/>
        </authorList>
    </citation>
    <scope>NUCLEOTIDE SEQUENCE [LARGE SCALE GENOMIC DNA]</scope>
    <source>
        <strain evidence="2">JMC-PN-2008</strain>
    </source>
</reference>
<organism evidence="2 3">
    <name type="scientific">Eleginops maclovinus</name>
    <name type="common">Patagonian blennie</name>
    <name type="synonym">Eleginus maclovinus</name>
    <dbReference type="NCBI Taxonomy" id="56733"/>
    <lineage>
        <taxon>Eukaryota</taxon>
        <taxon>Metazoa</taxon>
        <taxon>Chordata</taxon>
        <taxon>Craniata</taxon>
        <taxon>Vertebrata</taxon>
        <taxon>Euteleostomi</taxon>
        <taxon>Actinopterygii</taxon>
        <taxon>Neopterygii</taxon>
        <taxon>Teleostei</taxon>
        <taxon>Neoteleostei</taxon>
        <taxon>Acanthomorphata</taxon>
        <taxon>Eupercaria</taxon>
        <taxon>Perciformes</taxon>
        <taxon>Notothenioidei</taxon>
        <taxon>Eleginopidae</taxon>
        <taxon>Eleginops</taxon>
    </lineage>
</organism>
<sequence length="68" mass="7264">METNAGDVTEGRDRKRVTDLAGPCIYLPDTLNPAEPAGNSAIFRQNPDASSSSSGGKDVRLKSTWLID</sequence>
<name>A0AAN7WP96_ELEMC</name>
<evidence type="ECO:0000313" key="3">
    <source>
        <dbReference type="Proteomes" id="UP001346869"/>
    </source>
</evidence>
<comment type="caution">
    <text evidence="2">The sequence shown here is derived from an EMBL/GenBank/DDBJ whole genome shotgun (WGS) entry which is preliminary data.</text>
</comment>
<proteinExistence type="predicted"/>
<feature type="region of interest" description="Disordered" evidence="1">
    <location>
        <begin position="31"/>
        <end position="68"/>
    </location>
</feature>